<evidence type="ECO:0000313" key="3">
    <source>
        <dbReference type="Proteomes" id="UP000030747"/>
    </source>
</evidence>
<proteinExistence type="predicted"/>
<feature type="compositionally biased region" description="Low complexity" evidence="1">
    <location>
        <begin position="21"/>
        <end position="48"/>
    </location>
</feature>
<dbReference type="GeneID" id="25252734"/>
<dbReference type="EMBL" id="HG673833">
    <property type="protein sequence ID" value="CDJ38304.1"/>
    <property type="molecule type" value="Genomic_DNA"/>
</dbReference>
<gene>
    <name evidence="2" type="ORF">ETH_00017975</name>
</gene>
<accession>U6KK43</accession>
<organism evidence="2 3">
    <name type="scientific">Eimeria tenella</name>
    <name type="common">Coccidian parasite</name>
    <dbReference type="NCBI Taxonomy" id="5802"/>
    <lineage>
        <taxon>Eukaryota</taxon>
        <taxon>Sar</taxon>
        <taxon>Alveolata</taxon>
        <taxon>Apicomplexa</taxon>
        <taxon>Conoidasida</taxon>
        <taxon>Coccidia</taxon>
        <taxon>Eucoccidiorida</taxon>
        <taxon>Eimeriorina</taxon>
        <taxon>Eimeriidae</taxon>
        <taxon>Eimeria</taxon>
    </lineage>
</organism>
<sequence>MRGARALRAPGKNHQQRQEQEQQQQQQEQQQQEQQQQEQQQQQQQEQQPHQTKCLLVPQQVGANDVLSHHALQQLVQLR</sequence>
<dbReference type="Proteomes" id="UP000030747">
    <property type="component" value="Unassembled WGS sequence"/>
</dbReference>
<dbReference type="AlphaFoldDB" id="U6KK43"/>
<evidence type="ECO:0000313" key="2">
    <source>
        <dbReference type="EMBL" id="CDJ38304.1"/>
    </source>
</evidence>
<reference evidence="2" key="1">
    <citation type="submission" date="2013-10" db="EMBL/GenBank/DDBJ databases">
        <title>Genomic analysis of the causative agents of coccidiosis in chickens.</title>
        <authorList>
            <person name="Reid A.J."/>
            <person name="Blake D."/>
            <person name="Billington K."/>
            <person name="Browne H."/>
            <person name="Dunn M."/>
            <person name="Hung S."/>
            <person name="Kawahara F."/>
            <person name="Miranda-Saavedra D."/>
            <person name="Mourier T."/>
            <person name="Nagra H."/>
            <person name="Otto T.D."/>
            <person name="Rawlings N."/>
            <person name="Sanchez A."/>
            <person name="Sanders M."/>
            <person name="Subramaniam C."/>
            <person name="Tay Y."/>
            <person name="Dear P."/>
            <person name="Doerig C."/>
            <person name="Gruber A."/>
            <person name="Parkinson J."/>
            <person name="Shirley M."/>
            <person name="Wan K.L."/>
            <person name="Berriman M."/>
            <person name="Tomley F."/>
            <person name="Pain A."/>
        </authorList>
    </citation>
    <scope>NUCLEOTIDE SEQUENCE [LARGE SCALE GENOMIC DNA]</scope>
    <source>
        <strain evidence="2">Houghton</strain>
    </source>
</reference>
<dbReference type="RefSeq" id="XP_013229142.1">
    <property type="nucleotide sequence ID" value="XM_013373688.1"/>
</dbReference>
<reference evidence="2" key="2">
    <citation type="submission" date="2013-10" db="EMBL/GenBank/DDBJ databases">
        <authorList>
            <person name="Aslett M."/>
        </authorList>
    </citation>
    <scope>NUCLEOTIDE SEQUENCE [LARGE SCALE GENOMIC DNA]</scope>
    <source>
        <strain evidence="2">Houghton</strain>
    </source>
</reference>
<keyword evidence="3" id="KW-1185">Reference proteome</keyword>
<protein>
    <submittedName>
        <fullName evidence="2">Uncharacterized protein</fullName>
    </submittedName>
</protein>
<name>U6KK43_EIMTE</name>
<feature type="region of interest" description="Disordered" evidence="1">
    <location>
        <begin position="1"/>
        <end position="51"/>
    </location>
</feature>
<evidence type="ECO:0000256" key="1">
    <source>
        <dbReference type="SAM" id="MobiDB-lite"/>
    </source>
</evidence>